<feature type="compositionally biased region" description="Acidic residues" evidence="1">
    <location>
        <begin position="664"/>
        <end position="674"/>
    </location>
</feature>
<feature type="compositionally biased region" description="Basic and acidic residues" evidence="1">
    <location>
        <begin position="447"/>
        <end position="459"/>
    </location>
</feature>
<feature type="non-terminal residue" evidence="3">
    <location>
        <position position="932"/>
    </location>
</feature>
<feature type="compositionally biased region" description="Polar residues" evidence="1">
    <location>
        <begin position="498"/>
        <end position="509"/>
    </location>
</feature>
<organism evidence="3 4">
    <name type="scientific">Suhomyces tanzawaensis NRRL Y-17324</name>
    <dbReference type="NCBI Taxonomy" id="984487"/>
    <lineage>
        <taxon>Eukaryota</taxon>
        <taxon>Fungi</taxon>
        <taxon>Dikarya</taxon>
        <taxon>Ascomycota</taxon>
        <taxon>Saccharomycotina</taxon>
        <taxon>Pichiomycetes</taxon>
        <taxon>Debaryomycetaceae</taxon>
        <taxon>Suhomyces</taxon>
    </lineage>
</organism>
<dbReference type="InterPro" id="IPR013860">
    <property type="entry name" value="AreA_GATA"/>
</dbReference>
<keyword evidence="4" id="KW-1185">Reference proteome</keyword>
<proteinExistence type="predicted"/>
<dbReference type="GO" id="GO:0005773">
    <property type="term" value="C:vacuole"/>
    <property type="evidence" value="ECO:0007669"/>
    <property type="project" value="GOC"/>
</dbReference>
<evidence type="ECO:0000313" key="3">
    <source>
        <dbReference type="EMBL" id="ODV79707.1"/>
    </source>
</evidence>
<feature type="compositionally biased region" description="Polar residues" evidence="1">
    <location>
        <begin position="817"/>
        <end position="830"/>
    </location>
</feature>
<feature type="region of interest" description="Disordered" evidence="1">
    <location>
        <begin position="537"/>
        <end position="562"/>
    </location>
</feature>
<feature type="compositionally biased region" description="Acidic residues" evidence="1">
    <location>
        <begin position="406"/>
        <end position="423"/>
    </location>
</feature>
<dbReference type="EMBL" id="KV453911">
    <property type="protein sequence ID" value="ODV79707.1"/>
    <property type="molecule type" value="Genomic_DNA"/>
</dbReference>
<dbReference type="RefSeq" id="XP_020064829.1">
    <property type="nucleotide sequence ID" value="XM_020208553.1"/>
</dbReference>
<feature type="region of interest" description="Disordered" evidence="1">
    <location>
        <begin position="631"/>
        <end position="683"/>
    </location>
</feature>
<name>A0A1E4SJU6_9ASCO</name>
<dbReference type="GO" id="GO:0042149">
    <property type="term" value="P:cellular response to glucose starvation"/>
    <property type="evidence" value="ECO:0007669"/>
    <property type="project" value="TreeGrafter"/>
</dbReference>
<dbReference type="PANTHER" id="PTHR28051">
    <property type="entry name" value="PROTEIN MTL1-RELATED"/>
    <property type="match status" value="1"/>
</dbReference>
<dbReference type="InterPro" id="IPR052292">
    <property type="entry name" value="Glucose_repression_reg"/>
</dbReference>
<sequence length="932" mass="103382">MSSHPNQGEVFAGGATTSQHVDAQDDTHFENTTFKLKRTRSLGLLDEFIQPDKDAQPDSSKASHSLDAANDSSHPLDVPDDDEDDSILDSNAISFKSPELLPHDDTDIANEPSRHVDYFSHQWDVSDISRSWRYVISKRKDVANSARLENASWRTWAQRRCNLKTISPEVVNWSKDSDVTWLYGPILKDNHSLSVTNINGEDEDEKCKPEAITTATSAVAGDISIPNKNASRSGPKPILKRRTVEDMIISQSNLLKLELATNKMYQKQREKQIQQLKQWKQAEEKRRQKQDTKTPEYDDFEAISAKLNSQYKSLSGAQASSQSNSLVNLQNLIKKNSSNNLAQKAPENDTSNTTDETIQLVPNEAVEEGAEIATHEPALPEVAKGDRHIHFNDQVQQCIAVDTFSDDEYDDEYYDDSYDDDESSGMNQGYYYDNEGSDEEENGYTYGDHRRPGYYHSDDDAHEGDADDDEEDDDEDDEGGFFLNVKSPSTHPAGVNIPFSSNNNANLSQREPENTEDTDSLSTANSKMYKTIQLLPPTTLNYGSDEESTEENPYTSSLSHNVDNNSRRGYDYYYDYNTVYTVDPNHAIYGNKKEVPEVCDVPENITLGSNFDYESIEHDEYRSPTEGMPIINPSIIHSNNINNQPGQAYEDKHKPKVSPFQLSDSEESDSDSDGETLSIGARRSSQSLAQLVFNKEGLTPNEPENHFPTNLNHPQPVSAPVSSINPNHSTTSITKQPHSSNSLSESFFGGNGLTKQKASSNSLSDQFFGGAGLTKASSISLSDQFFNANQNSHAFSPSPESQKYSKAQKKASPLPPHTTSTNAFLGNTTPPLADNLGSKSKNTFMFDTDSESEDEFLEHTPVHTSSNSNTADNYVRSYASLSQVAGKNGIRNITPEGSPVELPVSSPNQEGKSKIVDLAKGFANHLLGGWKN</sequence>
<feature type="compositionally biased region" description="Polar residues" evidence="1">
    <location>
        <begin position="551"/>
        <end position="562"/>
    </location>
</feature>
<accession>A0A1E4SJU6</accession>
<dbReference type="STRING" id="984487.A0A1E4SJU6"/>
<dbReference type="Pfam" id="PF08550">
    <property type="entry name" value="GATA_AreA"/>
    <property type="match status" value="1"/>
</dbReference>
<feature type="compositionally biased region" description="Acidic residues" evidence="1">
    <location>
        <begin position="460"/>
        <end position="479"/>
    </location>
</feature>
<feature type="region of interest" description="Disordered" evidence="1">
    <location>
        <begin position="47"/>
        <end position="88"/>
    </location>
</feature>
<feature type="compositionally biased region" description="Polar residues" evidence="1">
    <location>
        <begin position="790"/>
        <end position="800"/>
    </location>
</feature>
<feature type="compositionally biased region" description="Polar residues" evidence="1">
    <location>
        <begin position="707"/>
        <end position="745"/>
    </location>
</feature>
<feature type="region of interest" description="Disordered" evidence="1">
    <location>
        <begin position="697"/>
        <end position="758"/>
    </location>
</feature>
<evidence type="ECO:0000256" key="1">
    <source>
        <dbReference type="SAM" id="MobiDB-lite"/>
    </source>
</evidence>
<feature type="compositionally biased region" description="Acidic residues" evidence="1">
    <location>
        <begin position="78"/>
        <end position="87"/>
    </location>
</feature>
<dbReference type="GeneID" id="30982690"/>
<reference evidence="4" key="1">
    <citation type="submission" date="2016-05" db="EMBL/GenBank/DDBJ databases">
        <title>Comparative genomics of biotechnologically important yeasts.</title>
        <authorList>
            <consortium name="DOE Joint Genome Institute"/>
            <person name="Riley R."/>
            <person name="Haridas S."/>
            <person name="Wolfe K.H."/>
            <person name="Lopes M.R."/>
            <person name="Hittinger C.T."/>
            <person name="Goker M."/>
            <person name="Salamov A."/>
            <person name="Wisecaver J."/>
            <person name="Long T.M."/>
            <person name="Aerts A.L."/>
            <person name="Barry K."/>
            <person name="Choi C."/>
            <person name="Clum A."/>
            <person name="Coughlan A.Y."/>
            <person name="Deshpande S."/>
            <person name="Douglass A.P."/>
            <person name="Hanson S.J."/>
            <person name="Klenk H.-P."/>
            <person name="Labutti K."/>
            <person name="Lapidus A."/>
            <person name="Lindquist E."/>
            <person name="Lipzen A."/>
            <person name="Meier-Kolthoff J.P."/>
            <person name="Ohm R.A."/>
            <person name="Otillar R.P."/>
            <person name="Pangilinan J."/>
            <person name="Peng Y."/>
            <person name="Rokas A."/>
            <person name="Rosa C.A."/>
            <person name="Scheuner C."/>
            <person name="Sibirny A.A."/>
            <person name="Slot J.C."/>
            <person name="Stielow J.B."/>
            <person name="Sun H."/>
            <person name="Kurtzman C.P."/>
            <person name="Blackwell M."/>
            <person name="Grigoriev I.V."/>
            <person name="Jeffries T.W."/>
        </authorList>
    </citation>
    <scope>NUCLEOTIDE SEQUENCE [LARGE SCALE GENOMIC DNA]</scope>
    <source>
        <strain evidence="4">NRRL Y-17324</strain>
    </source>
</reference>
<dbReference type="PANTHER" id="PTHR28051:SF1">
    <property type="entry name" value="PROTEIN MTL1-RELATED"/>
    <property type="match status" value="1"/>
</dbReference>
<feature type="region of interest" description="Disordered" evidence="1">
    <location>
        <begin position="1"/>
        <end position="26"/>
    </location>
</feature>
<dbReference type="GO" id="GO:0007039">
    <property type="term" value="P:protein catabolic process in the vacuole"/>
    <property type="evidence" value="ECO:0007669"/>
    <property type="project" value="TreeGrafter"/>
</dbReference>
<evidence type="ECO:0000313" key="4">
    <source>
        <dbReference type="Proteomes" id="UP000094285"/>
    </source>
</evidence>
<feature type="compositionally biased region" description="Low complexity" evidence="1">
    <location>
        <begin position="631"/>
        <end position="643"/>
    </location>
</feature>
<feature type="region of interest" description="Disordered" evidence="1">
    <location>
        <begin position="790"/>
        <end position="837"/>
    </location>
</feature>
<dbReference type="AlphaFoldDB" id="A0A1E4SJU6"/>
<feature type="region of interest" description="Disordered" evidence="1">
    <location>
        <begin position="406"/>
        <end position="521"/>
    </location>
</feature>
<dbReference type="OrthoDB" id="5563539at2759"/>
<dbReference type="Proteomes" id="UP000094285">
    <property type="component" value="Unassembled WGS sequence"/>
</dbReference>
<feature type="region of interest" description="Disordered" evidence="1">
    <location>
        <begin position="890"/>
        <end position="910"/>
    </location>
</feature>
<protein>
    <recommendedName>
        <fullName evidence="2">Nitrogen regulatory protein areA GATA-like domain-containing protein</fullName>
    </recommendedName>
</protein>
<gene>
    <name evidence="3" type="ORF">CANTADRAFT_33942</name>
</gene>
<evidence type="ECO:0000259" key="2">
    <source>
        <dbReference type="Pfam" id="PF08550"/>
    </source>
</evidence>
<feature type="domain" description="Nitrogen regulatory protein areA GATA-like" evidence="2">
    <location>
        <begin position="131"/>
        <end position="158"/>
    </location>
</feature>